<organism evidence="2 3">
    <name type="scientific">Neofusicoccum ribis</name>
    <dbReference type="NCBI Taxonomy" id="45134"/>
    <lineage>
        <taxon>Eukaryota</taxon>
        <taxon>Fungi</taxon>
        <taxon>Dikarya</taxon>
        <taxon>Ascomycota</taxon>
        <taxon>Pezizomycotina</taxon>
        <taxon>Dothideomycetes</taxon>
        <taxon>Dothideomycetes incertae sedis</taxon>
        <taxon>Botryosphaeriales</taxon>
        <taxon>Botryosphaeriaceae</taxon>
        <taxon>Neofusicoccum</taxon>
    </lineage>
</organism>
<protein>
    <submittedName>
        <fullName evidence="2">Uncharacterized protein</fullName>
    </submittedName>
</protein>
<evidence type="ECO:0000313" key="3">
    <source>
        <dbReference type="Proteomes" id="UP001521116"/>
    </source>
</evidence>
<comment type="caution">
    <text evidence="2">The sequence shown here is derived from an EMBL/GenBank/DDBJ whole genome shotgun (WGS) entry which is preliminary data.</text>
</comment>
<dbReference type="Proteomes" id="UP001521116">
    <property type="component" value="Unassembled WGS sequence"/>
</dbReference>
<reference evidence="2 3" key="1">
    <citation type="submission" date="2024-02" db="EMBL/GenBank/DDBJ databases">
        <title>De novo assembly and annotation of 12 fungi associated with fruit tree decline syndrome in Ontario, Canada.</title>
        <authorList>
            <person name="Sulman M."/>
            <person name="Ellouze W."/>
            <person name="Ilyukhin E."/>
        </authorList>
    </citation>
    <scope>NUCLEOTIDE SEQUENCE [LARGE SCALE GENOMIC DNA]</scope>
    <source>
        <strain evidence="2 3">M1-105</strain>
    </source>
</reference>
<proteinExistence type="predicted"/>
<evidence type="ECO:0000313" key="2">
    <source>
        <dbReference type="EMBL" id="KAL1624697.1"/>
    </source>
</evidence>
<feature type="region of interest" description="Disordered" evidence="1">
    <location>
        <begin position="1"/>
        <end position="25"/>
    </location>
</feature>
<name>A0ABR3SM61_9PEZI</name>
<gene>
    <name evidence="2" type="ORF">SLS56_007673</name>
</gene>
<evidence type="ECO:0000256" key="1">
    <source>
        <dbReference type="SAM" id="MobiDB-lite"/>
    </source>
</evidence>
<keyword evidence="3" id="KW-1185">Reference proteome</keyword>
<sequence>MSTSNPKDPRPANTAHAADIRAKRRRERALPQTDWVLSDYEMLLFQENLPRQTMKFMELPLELRNMIYKEFLGQDFSIWNNTLTDDQAKLRIGGMTLLLLSKAINEEARRVLFRQNFSLMGQYAFFVMDSFLHTIGTDSIQHLRHITTTVPFVIYGTDFYRARSDRCGNELRRVYESIRNTCGFRIPRSSRGKSNENGYDVMVKSVRATCRRIAKSNVKKLDLLLPLDGFYITHTPAGYRYRWGKTTLISLIVHNLRETDQPRASACFWTELEELGKTKPELTISLILVHSSGQSWSQLRPHEVQYWRGQAEEATQSQQSSEHWDNR</sequence>
<accession>A0ABR3SM61</accession>
<dbReference type="EMBL" id="JAJVDC020000103">
    <property type="protein sequence ID" value="KAL1624697.1"/>
    <property type="molecule type" value="Genomic_DNA"/>
</dbReference>